<dbReference type="InterPro" id="IPR011041">
    <property type="entry name" value="Quinoprot_gluc/sorb_DH_b-prop"/>
</dbReference>
<dbReference type="RefSeq" id="WP_092694851.1">
    <property type="nucleotide sequence ID" value="NZ_FNBK01000017.1"/>
</dbReference>
<dbReference type="EMBL" id="FNBK01000017">
    <property type="protein sequence ID" value="SDG18796.1"/>
    <property type="molecule type" value="Genomic_DNA"/>
</dbReference>
<dbReference type="InterPro" id="IPR011042">
    <property type="entry name" value="6-blade_b-propeller_TolB-like"/>
</dbReference>
<feature type="domain" description="Glucose/Sorbosone dehydrogenase" evidence="1">
    <location>
        <begin position="45"/>
        <end position="303"/>
    </location>
</feature>
<evidence type="ECO:0000259" key="1">
    <source>
        <dbReference type="Pfam" id="PF07995"/>
    </source>
</evidence>
<gene>
    <name evidence="2" type="ORF">SAMN05216218_11757</name>
</gene>
<dbReference type="Gene3D" id="2.120.10.30">
    <property type="entry name" value="TolB, C-terminal domain"/>
    <property type="match status" value="1"/>
</dbReference>
<dbReference type="SUPFAM" id="SSF50952">
    <property type="entry name" value="Soluble quinoprotein glucose dehydrogenase"/>
    <property type="match status" value="1"/>
</dbReference>
<evidence type="ECO:0000313" key="2">
    <source>
        <dbReference type="EMBL" id="SDG18796.1"/>
    </source>
</evidence>
<organism evidence="2 3">
    <name type="scientific">Halorientalis regularis</name>
    <dbReference type="NCBI Taxonomy" id="660518"/>
    <lineage>
        <taxon>Archaea</taxon>
        <taxon>Methanobacteriati</taxon>
        <taxon>Methanobacteriota</taxon>
        <taxon>Stenosarchaea group</taxon>
        <taxon>Halobacteria</taxon>
        <taxon>Halobacteriales</taxon>
        <taxon>Haloarculaceae</taxon>
        <taxon>Halorientalis</taxon>
    </lineage>
</organism>
<reference evidence="3" key="1">
    <citation type="submission" date="2016-10" db="EMBL/GenBank/DDBJ databases">
        <authorList>
            <person name="Varghese N."/>
            <person name="Submissions S."/>
        </authorList>
    </citation>
    <scope>NUCLEOTIDE SEQUENCE [LARGE SCALE GENOMIC DNA]</scope>
    <source>
        <strain evidence="3">IBRC-M 10760</strain>
    </source>
</reference>
<dbReference type="InterPro" id="IPR012938">
    <property type="entry name" value="Glc/Sorbosone_DH"/>
</dbReference>
<dbReference type="Pfam" id="PF07995">
    <property type="entry name" value="GSDH"/>
    <property type="match status" value="1"/>
</dbReference>
<dbReference type="Proteomes" id="UP000199076">
    <property type="component" value="Unassembled WGS sequence"/>
</dbReference>
<proteinExistence type="predicted"/>
<dbReference type="PANTHER" id="PTHR19328:SF75">
    <property type="entry name" value="ALDOSE SUGAR DEHYDROGENASE YLII"/>
    <property type="match status" value="1"/>
</dbReference>
<sequence length="437" mass="46350">MTRRRDVLRTGAVAVGGALAGCSFLESGTQPSESVGTEPVATGFTAPLGMETVGDGRFLIADQSGQVYQVDADGQRSRPVLDLRDRMVTLNPGYDERGLLGIAVGPNFAERRRLFVRYSAPLRPGMPDGYSHTFVLSSFAVDESFQADPSSERIVLEIAEPQANHNAGSITFGPDGFLYVGVGDGGGGNDVGRGHVSDWYDRNDGGNGQDVTENLLGSILRIDVREGAGGNGRAYGIPDDNPLVGRGGLDEHYAWGFRNPWRFSFTDGRLFVADVGQNRFEEVSIVDRGGNYGWNVREGAHCFSTDDPGAPPESCPTETDDGTPLQEPIVEYPHDGDGVSGISVIGGYYYTGGIGPLAGRYVFGDYRAEGTIFTASEPDDGGLWNLSRVNLETASGDPPGPNLLAFGRDTEGRLYVLTTGSGGPEGASGAVHRLVAV</sequence>
<dbReference type="PANTHER" id="PTHR19328">
    <property type="entry name" value="HEDGEHOG-INTERACTING PROTEIN"/>
    <property type="match status" value="1"/>
</dbReference>
<name>A0A1G7S6Z0_9EURY</name>
<dbReference type="OrthoDB" id="6744at2157"/>
<keyword evidence="3" id="KW-1185">Reference proteome</keyword>
<dbReference type="PROSITE" id="PS51257">
    <property type="entry name" value="PROKAR_LIPOPROTEIN"/>
    <property type="match status" value="1"/>
</dbReference>
<dbReference type="STRING" id="660518.SAMN05216218_11757"/>
<protein>
    <submittedName>
        <fullName evidence="2">Glucose / Sorbosone dehydrogenase</fullName>
    </submittedName>
</protein>
<evidence type="ECO:0000313" key="3">
    <source>
        <dbReference type="Proteomes" id="UP000199076"/>
    </source>
</evidence>
<accession>A0A1G7S6Z0</accession>
<dbReference type="AlphaFoldDB" id="A0A1G7S6Z0"/>